<dbReference type="InterPro" id="IPR019286">
    <property type="entry name" value="DUF2339_TM"/>
</dbReference>
<name>A0A2A2GCA8_9BACT</name>
<protein>
    <recommendedName>
        <fullName evidence="5">DUF2339 domain-containing protein</fullName>
    </recommendedName>
</protein>
<feature type="transmembrane region" description="Helical" evidence="2">
    <location>
        <begin position="170"/>
        <end position="188"/>
    </location>
</feature>
<feature type="transmembrane region" description="Helical" evidence="2">
    <location>
        <begin position="92"/>
        <end position="109"/>
    </location>
</feature>
<feature type="transmembrane region" description="Helical" evidence="2">
    <location>
        <begin position="394"/>
        <end position="410"/>
    </location>
</feature>
<sequence>MADETYDKLQDRIERLESRVEELENEIKQVEGDKISSKQQEKSPVQSKEERRWNVLQSGEEWLNKVGIALLLIGMVFLFKYSIDQGWLVPEVRSAVGLIAGMLLLGFGLRMDKRLNPFRQMVMGAGIAAFYITGFATFQLFSFMPATIVWVFMISVTLLSFLLSLQQDEAVLAVVGMLGALGTPFMLFSGDGEVVDLMLYFAMVIGPSSVLYIKKEWQSLLWSIAVGGMLVLAAAVITNLGIEEVTFFEQWIMFGGVMVWAGVSWLIPVFKNVQDRRSLQIDSDSDNIVGSSTHIWTLCVPVIGLLFSIGIFEWTTDQSGLASMVMAVLGGGGLYLVLKHYKLPGLAFTHAFLGFVLATAGLFMILEGNVLFAVLVVELIALRYLAYQTGDKKISVGSHLLFGITVWWLINRLEYSEAASYLLNLSMLLELTLILAGGLWIPQYLRKKNIRNIYHVLSHLLLLYWLYQKLIPFENGQAWVSLVWGLYAILLIVLGLWRFGKQVRMAGLLTMLVVVIKLFLIDLAQLQAIWRILLFMGFGSVLLLVGYLIQSKVLEKSS</sequence>
<feature type="transmembrane region" description="Helical" evidence="2">
    <location>
        <begin position="62"/>
        <end position="80"/>
    </location>
</feature>
<dbReference type="OrthoDB" id="666059at2"/>
<keyword evidence="4" id="KW-1185">Reference proteome</keyword>
<evidence type="ECO:0000256" key="2">
    <source>
        <dbReference type="SAM" id="Phobius"/>
    </source>
</evidence>
<feature type="transmembrane region" description="Helical" evidence="2">
    <location>
        <begin position="248"/>
        <end position="267"/>
    </location>
</feature>
<feature type="transmembrane region" description="Helical" evidence="2">
    <location>
        <begin position="422"/>
        <end position="441"/>
    </location>
</feature>
<reference evidence="3 4" key="1">
    <citation type="submission" date="2017-08" db="EMBL/GenBank/DDBJ databases">
        <title>Aliifodinibius alkalisoli sp. nov., isolated from saline alkaline soil.</title>
        <authorList>
            <person name="Liu D."/>
            <person name="Zhang G."/>
        </authorList>
    </citation>
    <scope>NUCLEOTIDE SEQUENCE [LARGE SCALE GENOMIC DNA]</scope>
    <source>
        <strain evidence="3 4">WN023</strain>
    </source>
</reference>
<feature type="transmembrane region" description="Helical" evidence="2">
    <location>
        <begin position="370"/>
        <end position="387"/>
    </location>
</feature>
<evidence type="ECO:0000313" key="4">
    <source>
        <dbReference type="Proteomes" id="UP000218831"/>
    </source>
</evidence>
<feature type="transmembrane region" description="Helical" evidence="2">
    <location>
        <begin position="318"/>
        <end position="338"/>
    </location>
</feature>
<feature type="transmembrane region" description="Helical" evidence="2">
    <location>
        <begin position="477"/>
        <end position="499"/>
    </location>
</feature>
<dbReference type="AlphaFoldDB" id="A0A2A2GCA8"/>
<feature type="transmembrane region" description="Helical" evidence="2">
    <location>
        <begin position="220"/>
        <end position="242"/>
    </location>
</feature>
<feature type="transmembrane region" description="Helical" evidence="2">
    <location>
        <begin position="147"/>
        <end position="163"/>
    </location>
</feature>
<feature type="transmembrane region" description="Helical" evidence="2">
    <location>
        <begin position="453"/>
        <end position="471"/>
    </location>
</feature>
<feature type="transmembrane region" description="Helical" evidence="2">
    <location>
        <begin position="288"/>
        <end position="312"/>
    </location>
</feature>
<evidence type="ECO:0000313" key="3">
    <source>
        <dbReference type="EMBL" id="PAU95191.1"/>
    </source>
</evidence>
<keyword evidence="1" id="KW-0175">Coiled coil</keyword>
<feature type="transmembrane region" description="Helical" evidence="2">
    <location>
        <begin position="506"/>
        <end position="523"/>
    </location>
</feature>
<feature type="transmembrane region" description="Helical" evidence="2">
    <location>
        <begin position="194"/>
        <end position="213"/>
    </location>
</feature>
<dbReference type="EMBL" id="NSKE01000002">
    <property type="protein sequence ID" value="PAU95191.1"/>
    <property type="molecule type" value="Genomic_DNA"/>
</dbReference>
<feature type="coiled-coil region" evidence="1">
    <location>
        <begin position="6"/>
        <end position="40"/>
    </location>
</feature>
<proteinExistence type="predicted"/>
<evidence type="ECO:0000256" key="1">
    <source>
        <dbReference type="SAM" id="Coils"/>
    </source>
</evidence>
<keyword evidence="2" id="KW-0812">Transmembrane</keyword>
<comment type="caution">
    <text evidence="3">The sequence shown here is derived from an EMBL/GenBank/DDBJ whole genome shotgun (WGS) entry which is preliminary data.</text>
</comment>
<feature type="transmembrane region" description="Helical" evidence="2">
    <location>
        <begin position="529"/>
        <end position="549"/>
    </location>
</feature>
<evidence type="ECO:0008006" key="5">
    <source>
        <dbReference type="Google" id="ProtNLM"/>
    </source>
</evidence>
<feature type="transmembrane region" description="Helical" evidence="2">
    <location>
        <begin position="121"/>
        <end position="141"/>
    </location>
</feature>
<accession>A0A2A2GCA8</accession>
<organism evidence="3 4">
    <name type="scientific">Fodinibius salipaludis</name>
    <dbReference type="NCBI Taxonomy" id="2032627"/>
    <lineage>
        <taxon>Bacteria</taxon>
        <taxon>Pseudomonadati</taxon>
        <taxon>Balneolota</taxon>
        <taxon>Balneolia</taxon>
        <taxon>Balneolales</taxon>
        <taxon>Balneolaceae</taxon>
        <taxon>Fodinibius</taxon>
    </lineage>
</organism>
<feature type="transmembrane region" description="Helical" evidence="2">
    <location>
        <begin position="345"/>
        <end position="364"/>
    </location>
</feature>
<keyword evidence="2" id="KW-0472">Membrane</keyword>
<dbReference type="PANTHER" id="PTHR38434:SF1">
    <property type="entry name" value="BLL2549 PROTEIN"/>
    <property type="match status" value="1"/>
</dbReference>
<gene>
    <name evidence="3" type="ORF">CK503_03050</name>
</gene>
<dbReference type="Pfam" id="PF10101">
    <property type="entry name" value="DUF2339"/>
    <property type="match status" value="1"/>
</dbReference>
<keyword evidence="2" id="KW-1133">Transmembrane helix</keyword>
<dbReference type="Proteomes" id="UP000218831">
    <property type="component" value="Unassembled WGS sequence"/>
</dbReference>
<dbReference type="RefSeq" id="WP_095605317.1">
    <property type="nucleotide sequence ID" value="NZ_NSKE01000002.1"/>
</dbReference>
<dbReference type="PANTHER" id="PTHR38434">
    <property type="entry name" value="BLL2549 PROTEIN"/>
    <property type="match status" value="1"/>
</dbReference>